<gene>
    <name evidence="2" type="ORF">BOX15_Mlig024698g1</name>
</gene>
<evidence type="ECO:0000256" key="1">
    <source>
        <dbReference type="SAM" id="MobiDB-lite"/>
    </source>
</evidence>
<feature type="compositionally biased region" description="Low complexity" evidence="1">
    <location>
        <begin position="12"/>
        <end position="23"/>
    </location>
</feature>
<evidence type="ECO:0000313" key="3">
    <source>
        <dbReference type="Proteomes" id="UP000215902"/>
    </source>
</evidence>
<feature type="non-terminal residue" evidence="2">
    <location>
        <position position="1"/>
    </location>
</feature>
<dbReference type="Proteomes" id="UP000215902">
    <property type="component" value="Unassembled WGS sequence"/>
</dbReference>
<protein>
    <submittedName>
        <fullName evidence="2">Uncharacterized protein</fullName>
    </submittedName>
</protein>
<feature type="region of interest" description="Disordered" evidence="1">
    <location>
        <begin position="1"/>
        <end position="42"/>
    </location>
</feature>
<sequence>SEFSGLHQRPFRASAMASESARAPDQHLWSVSGGSNCDNEAPLPPPVMTNHVLTLAVNSLTDNAAVWFTTFI</sequence>
<dbReference type="AlphaFoldDB" id="A0A267H5J0"/>
<keyword evidence="3" id="KW-1185">Reference proteome</keyword>
<name>A0A267H5J0_9PLAT</name>
<accession>A0A267H5J0</accession>
<evidence type="ECO:0000313" key="2">
    <source>
        <dbReference type="EMBL" id="PAA92809.1"/>
    </source>
</evidence>
<reference evidence="2 3" key="1">
    <citation type="submission" date="2017-06" db="EMBL/GenBank/DDBJ databases">
        <title>A platform for efficient transgenesis in Macrostomum lignano, a flatworm model organism for stem cell research.</title>
        <authorList>
            <person name="Berezikov E."/>
        </authorList>
    </citation>
    <scope>NUCLEOTIDE SEQUENCE [LARGE SCALE GENOMIC DNA]</scope>
    <source>
        <strain evidence="2">DV1</strain>
        <tissue evidence="2">Whole organism</tissue>
    </source>
</reference>
<proteinExistence type="predicted"/>
<dbReference type="EMBL" id="NIVC01000039">
    <property type="protein sequence ID" value="PAA92809.1"/>
    <property type="molecule type" value="Genomic_DNA"/>
</dbReference>
<comment type="caution">
    <text evidence="2">The sequence shown here is derived from an EMBL/GenBank/DDBJ whole genome shotgun (WGS) entry which is preliminary data.</text>
</comment>
<organism evidence="2 3">
    <name type="scientific">Macrostomum lignano</name>
    <dbReference type="NCBI Taxonomy" id="282301"/>
    <lineage>
        <taxon>Eukaryota</taxon>
        <taxon>Metazoa</taxon>
        <taxon>Spiralia</taxon>
        <taxon>Lophotrochozoa</taxon>
        <taxon>Platyhelminthes</taxon>
        <taxon>Rhabditophora</taxon>
        <taxon>Macrostomorpha</taxon>
        <taxon>Macrostomida</taxon>
        <taxon>Macrostomidae</taxon>
        <taxon>Macrostomum</taxon>
    </lineage>
</organism>